<dbReference type="InterPro" id="IPR003497">
    <property type="entry name" value="BRO_N_domain"/>
</dbReference>
<dbReference type="SMART" id="SM01040">
    <property type="entry name" value="Bro-N"/>
    <property type="match status" value="1"/>
</dbReference>
<accession>A0A5J4SBJ1</accession>
<feature type="domain" description="Bro-N" evidence="1">
    <location>
        <begin position="2"/>
        <end position="110"/>
    </location>
</feature>
<protein>
    <recommendedName>
        <fullName evidence="1">Bro-N domain-containing protein</fullName>
    </recommendedName>
</protein>
<proteinExistence type="predicted"/>
<dbReference type="AlphaFoldDB" id="A0A5J4SBJ1"/>
<dbReference type="PROSITE" id="PS51750">
    <property type="entry name" value="BRO_N"/>
    <property type="match status" value="1"/>
</dbReference>
<dbReference type="PANTHER" id="PTHR36180:SF2">
    <property type="entry name" value="BRO FAMILY PROTEIN"/>
    <property type="match status" value="1"/>
</dbReference>
<evidence type="ECO:0000259" key="1">
    <source>
        <dbReference type="PROSITE" id="PS51750"/>
    </source>
</evidence>
<sequence length="205" mass="22855">MTTNIQIFNSPEFGKVRTVVTETGDPLFCLVDLCKVLGVKNATQVAQRLDDDERPMLNIGRENQRVGNSLTTFVTESGMYAVILRSDKPEARQFRKWITSEVLPSLRKTGVYAPGDPKVRAKKPLSDDVSLLLQTIRGMLVHGDMKSVASKIGVTRMAAHSVLNGETRSVRILLALYERALENKQNPSNLYLCPRRAIKKLTGIE</sequence>
<gene>
    <name evidence="2" type="ORF">EZS27_009188</name>
</gene>
<dbReference type="EMBL" id="SNRY01000287">
    <property type="protein sequence ID" value="KAA6343122.1"/>
    <property type="molecule type" value="Genomic_DNA"/>
</dbReference>
<evidence type="ECO:0000313" key="2">
    <source>
        <dbReference type="EMBL" id="KAA6343122.1"/>
    </source>
</evidence>
<dbReference type="PANTHER" id="PTHR36180">
    <property type="entry name" value="DNA-BINDING PROTEIN-RELATED-RELATED"/>
    <property type="match status" value="1"/>
</dbReference>
<comment type="caution">
    <text evidence="2">The sequence shown here is derived from an EMBL/GenBank/DDBJ whole genome shotgun (WGS) entry which is preliminary data.</text>
</comment>
<name>A0A5J4SBJ1_9ZZZZ</name>
<organism evidence="2">
    <name type="scientific">termite gut metagenome</name>
    <dbReference type="NCBI Taxonomy" id="433724"/>
    <lineage>
        <taxon>unclassified sequences</taxon>
        <taxon>metagenomes</taxon>
        <taxon>organismal metagenomes</taxon>
    </lineage>
</organism>
<dbReference type="Pfam" id="PF02498">
    <property type="entry name" value="Bro-N"/>
    <property type="match status" value="1"/>
</dbReference>
<reference evidence="2" key="1">
    <citation type="submission" date="2019-03" db="EMBL/GenBank/DDBJ databases">
        <title>Single cell metagenomics reveals metabolic interactions within the superorganism composed of flagellate Streblomastix strix and complex community of Bacteroidetes bacteria on its surface.</title>
        <authorList>
            <person name="Treitli S.C."/>
            <person name="Kolisko M."/>
            <person name="Husnik F."/>
            <person name="Keeling P."/>
            <person name="Hampl V."/>
        </authorList>
    </citation>
    <scope>NUCLEOTIDE SEQUENCE</scope>
    <source>
        <strain evidence="2">STM</strain>
    </source>
</reference>